<dbReference type="RefSeq" id="WP_157458851.1">
    <property type="nucleotide sequence ID" value="NZ_WQLB01000009.1"/>
</dbReference>
<accession>A0A7C9M8C3</accession>
<sequence length="77" mass="8930">MIRTVVLLKTGVFLSGVRVEDRSLLWLVDWEGLRLNRILALRDVLMRVRGWDEPYASELAIARQDVLALLPWKAERA</sequence>
<organism evidence="1 2">
    <name type="scientific">Deinococcus arboris</name>
    <dbReference type="NCBI Taxonomy" id="2682977"/>
    <lineage>
        <taxon>Bacteria</taxon>
        <taxon>Thermotogati</taxon>
        <taxon>Deinococcota</taxon>
        <taxon>Deinococci</taxon>
        <taxon>Deinococcales</taxon>
        <taxon>Deinococcaceae</taxon>
        <taxon>Deinococcus</taxon>
    </lineage>
</organism>
<name>A0A7C9M8C3_9DEIO</name>
<keyword evidence="2" id="KW-1185">Reference proteome</keyword>
<dbReference type="EMBL" id="WQLB01000009">
    <property type="protein sequence ID" value="MVN86799.1"/>
    <property type="molecule type" value="Genomic_DNA"/>
</dbReference>
<evidence type="ECO:0000313" key="2">
    <source>
        <dbReference type="Proteomes" id="UP000483286"/>
    </source>
</evidence>
<dbReference type="Proteomes" id="UP000483286">
    <property type="component" value="Unassembled WGS sequence"/>
</dbReference>
<comment type="caution">
    <text evidence="1">The sequence shown here is derived from an EMBL/GenBank/DDBJ whole genome shotgun (WGS) entry which is preliminary data.</text>
</comment>
<dbReference type="AlphaFoldDB" id="A0A7C9M8C3"/>
<reference evidence="1 2" key="1">
    <citation type="submission" date="2019-12" db="EMBL/GenBank/DDBJ databases">
        <title>Deinococcus sp. HMF7620 Genome sequencing and assembly.</title>
        <authorList>
            <person name="Kang H."/>
            <person name="Kim H."/>
            <person name="Joh K."/>
        </authorList>
    </citation>
    <scope>NUCLEOTIDE SEQUENCE [LARGE SCALE GENOMIC DNA]</scope>
    <source>
        <strain evidence="1 2">HMF7620</strain>
    </source>
</reference>
<evidence type="ECO:0000313" key="1">
    <source>
        <dbReference type="EMBL" id="MVN86799.1"/>
    </source>
</evidence>
<proteinExistence type="predicted"/>
<protein>
    <submittedName>
        <fullName evidence="1">Uncharacterized protein</fullName>
    </submittedName>
</protein>
<gene>
    <name evidence="1" type="ORF">GO986_08490</name>
</gene>